<evidence type="ECO:0000256" key="5">
    <source>
        <dbReference type="PIRSR" id="PIRSR634603-1"/>
    </source>
</evidence>
<evidence type="ECO:0000256" key="7">
    <source>
        <dbReference type="RuleBase" id="RU366006"/>
    </source>
</evidence>
<evidence type="ECO:0000259" key="8">
    <source>
        <dbReference type="SMART" id="SM00922"/>
    </source>
</evidence>
<keyword evidence="4 7" id="KW-0413">Isomerase</keyword>
<dbReference type="Gene3D" id="3.20.20.120">
    <property type="entry name" value="Enolase-like C-terminal domain"/>
    <property type="match status" value="1"/>
</dbReference>
<gene>
    <name evidence="9" type="ORF">D5R81_15520</name>
</gene>
<dbReference type="GO" id="GO:0009063">
    <property type="term" value="P:amino acid catabolic process"/>
    <property type="evidence" value="ECO:0007669"/>
    <property type="project" value="InterPro"/>
</dbReference>
<organism evidence="9 10">
    <name type="scientific">Parashewanella spongiae</name>
    <dbReference type="NCBI Taxonomy" id="342950"/>
    <lineage>
        <taxon>Bacteria</taxon>
        <taxon>Pseudomonadati</taxon>
        <taxon>Pseudomonadota</taxon>
        <taxon>Gammaproteobacteria</taxon>
        <taxon>Alteromonadales</taxon>
        <taxon>Shewanellaceae</taxon>
        <taxon>Parashewanella</taxon>
    </lineage>
</organism>
<dbReference type="GO" id="GO:0046872">
    <property type="term" value="F:metal ion binding"/>
    <property type="evidence" value="ECO:0007669"/>
    <property type="project" value="UniProtKB-KW"/>
</dbReference>
<evidence type="ECO:0000256" key="6">
    <source>
        <dbReference type="PIRSR" id="PIRSR634603-3"/>
    </source>
</evidence>
<dbReference type="PANTHER" id="PTHR48080:SF3">
    <property type="entry name" value="ENOLASE SUPERFAMILY MEMBER DDB_G0284701"/>
    <property type="match status" value="1"/>
</dbReference>
<comment type="caution">
    <text evidence="9">The sequence shown here is derived from an EMBL/GenBank/DDBJ whole genome shotgun (WGS) entry which is preliminary data.</text>
</comment>
<dbReference type="RefSeq" id="WP_121854541.1">
    <property type="nucleotide sequence ID" value="NZ_CP037952.1"/>
</dbReference>
<evidence type="ECO:0000256" key="1">
    <source>
        <dbReference type="ARBA" id="ARBA00008031"/>
    </source>
</evidence>
<evidence type="ECO:0000256" key="4">
    <source>
        <dbReference type="ARBA" id="ARBA00023235"/>
    </source>
</evidence>
<dbReference type="PANTHER" id="PTHR48080">
    <property type="entry name" value="D-GALACTONATE DEHYDRATASE-RELATED"/>
    <property type="match status" value="1"/>
</dbReference>
<feature type="binding site" evidence="6">
    <location>
        <position position="238"/>
    </location>
    <ligand>
        <name>Mg(2+)</name>
        <dbReference type="ChEBI" id="CHEBI:18420"/>
    </ligand>
</feature>
<feature type="binding site" evidence="6">
    <location>
        <position position="215"/>
    </location>
    <ligand>
        <name>Mg(2+)</name>
        <dbReference type="ChEBI" id="CHEBI:18420"/>
    </ligand>
</feature>
<protein>
    <recommendedName>
        <fullName evidence="7">Dipeptide epimerase</fullName>
        <ecNumber evidence="7">5.1.1.-</ecNumber>
    </recommendedName>
</protein>
<dbReference type="Proteomes" id="UP000273022">
    <property type="component" value="Unassembled WGS sequence"/>
</dbReference>
<dbReference type="CDD" id="cd03319">
    <property type="entry name" value="L-Ala-DL-Glu_epimerase"/>
    <property type="match status" value="1"/>
</dbReference>
<dbReference type="InterPro" id="IPR034593">
    <property type="entry name" value="DgoD-like"/>
</dbReference>
<feature type="domain" description="Mandelate racemase/muconate lactonizing enzyme C-terminal" evidence="8">
    <location>
        <begin position="145"/>
        <end position="236"/>
    </location>
</feature>
<name>A0A3A6TG89_9GAMM</name>
<comment type="similarity">
    <text evidence="1 7">Belongs to the mandelate racemase/muconate lactonizing enzyme family.</text>
</comment>
<dbReference type="SFLD" id="SFLDG00180">
    <property type="entry name" value="muconate_cycloisomerase"/>
    <property type="match status" value="1"/>
</dbReference>
<dbReference type="GO" id="GO:0016855">
    <property type="term" value="F:racemase and epimerase activity, acting on amino acids and derivatives"/>
    <property type="evidence" value="ECO:0007669"/>
    <property type="project" value="UniProtKB-UniRule"/>
</dbReference>
<dbReference type="SUPFAM" id="SSF51604">
    <property type="entry name" value="Enolase C-terminal domain-like"/>
    <property type="match status" value="1"/>
</dbReference>
<dbReference type="Pfam" id="PF02746">
    <property type="entry name" value="MR_MLE_N"/>
    <property type="match status" value="1"/>
</dbReference>
<reference evidence="9 10" key="1">
    <citation type="submission" date="2018-09" db="EMBL/GenBank/DDBJ databases">
        <title>Phylogeny of the Shewanellaceae, and recommendation for two new genera, Pseudoshewanella and Parashewanella.</title>
        <authorList>
            <person name="Wang G."/>
        </authorList>
    </citation>
    <scope>NUCLEOTIDE SEQUENCE [LARGE SCALE GENOMIC DNA]</scope>
    <source>
        <strain evidence="9 10">KCTC 22492</strain>
    </source>
</reference>
<dbReference type="OrthoDB" id="9796450at2"/>
<dbReference type="InterPro" id="IPR013341">
    <property type="entry name" value="Mandelate_racemase_N_dom"/>
</dbReference>
<evidence type="ECO:0000313" key="9">
    <source>
        <dbReference type="EMBL" id="RJY07535.1"/>
    </source>
</evidence>
<accession>A0A3A6TG89</accession>
<dbReference type="InterPro" id="IPR029065">
    <property type="entry name" value="Enolase_C-like"/>
</dbReference>
<dbReference type="InterPro" id="IPR029017">
    <property type="entry name" value="Enolase-like_N"/>
</dbReference>
<evidence type="ECO:0000256" key="3">
    <source>
        <dbReference type="ARBA" id="ARBA00022842"/>
    </source>
</evidence>
<keyword evidence="3 6" id="KW-0460">Magnesium</keyword>
<dbReference type="SFLD" id="SFLDF00010">
    <property type="entry name" value="dipeptide_epimerase"/>
    <property type="match status" value="1"/>
</dbReference>
<dbReference type="PROSITE" id="PS00909">
    <property type="entry name" value="MR_MLE_2"/>
    <property type="match status" value="1"/>
</dbReference>
<dbReference type="InterPro" id="IPR013342">
    <property type="entry name" value="Mandelate_racemase_C"/>
</dbReference>
<dbReference type="SFLD" id="SFLDS00001">
    <property type="entry name" value="Enolase"/>
    <property type="match status" value="1"/>
</dbReference>
<keyword evidence="10" id="KW-1185">Reference proteome</keyword>
<dbReference type="InterPro" id="IPR036849">
    <property type="entry name" value="Enolase-like_C_sf"/>
</dbReference>
<dbReference type="AlphaFoldDB" id="A0A3A6TG89"/>
<dbReference type="InterPro" id="IPR018110">
    <property type="entry name" value="Mandel_Rmase/mucon_lact_enz_CS"/>
</dbReference>
<evidence type="ECO:0000313" key="10">
    <source>
        <dbReference type="Proteomes" id="UP000273022"/>
    </source>
</evidence>
<dbReference type="EMBL" id="QYYH01000116">
    <property type="protein sequence ID" value="RJY07535.1"/>
    <property type="molecule type" value="Genomic_DNA"/>
</dbReference>
<sequence>MTKLYSPTIANPKNIFISLVQQSLPLKNIFRIARGAKTQADVIVVTLHSDEFTGWAEAVPYARYQETVESVTAQILSLTDNEQTVTSHNINELLAAFPAGAAKNALDCAWWDLQAKLNKISVCSMLNLSPAQPCITAQTLSIDTPEAMAQTVSKLNNPPLVKVKLDSQNIVEKMIAIRQAAPNSEFIIDANEGWTIKDLTECHEQLHALNVVLIEQPLPAGEDDELLHFNCLIPLCADESCHTRADLNYLQNRYQVVNIKLDKTGGLTEAVLLAHEAKKQGFELMLGCMVGSSLAMAPAALLVNEARFVDLDGPLLIKEDRLNGFEFDQGVMQPLSTTLWGGTTCNNEINNTND</sequence>
<dbReference type="Gene3D" id="3.30.390.10">
    <property type="entry name" value="Enolase-like, N-terminal domain"/>
    <property type="match status" value="1"/>
</dbReference>
<feature type="active site" description="Proton acceptor; specific for (S)-substrate epimerization" evidence="5">
    <location>
        <position position="260"/>
    </location>
</feature>
<dbReference type="NCBIfam" id="NF042940">
    <property type="entry name" value="racemase_DgcA"/>
    <property type="match status" value="1"/>
</dbReference>
<proteinExistence type="inferred from homology"/>
<evidence type="ECO:0000256" key="2">
    <source>
        <dbReference type="ARBA" id="ARBA00022723"/>
    </source>
</evidence>
<comment type="cofactor">
    <cofactor evidence="6 7">
        <name>Mg(2+)</name>
        <dbReference type="ChEBI" id="CHEBI:18420"/>
    </cofactor>
    <text evidence="6 7">Binds 1 Mg(2+) ion per subunit.</text>
</comment>
<feature type="binding site" evidence="6">
    <location>
        <position position="189"/>
    </location>
    <ligand>
        <name>Mg(2+)</name>
        <dbReference type="ChEBI" id="CHEBI:18420"/>
    </ligand>
</feature>
<dbReference type="SUPFAM" id="SSF54826">
    <property type="entry name" value="Enolase N-terminal domain-like"/>
    <property type="match status" value="1"/>
</dbReference>
<keyword evidence="2 6" id="KW-0479">Metal-binding</keyword>
<dbReference type="InterPro" id="IPR034603">
    <property type="entry name" value="Dipeptide_epimerase"/>
</dbReference>
<dbReference type="EC" id="5.1.1.-" evidence="7"/>
<feature type="active site" description="Proton acceptor; specific for (R)-substrate epimerization" evidence="5">
    <location>
        <position position="164"/>
    </location>
</feature>
<dbReference type="Pfam" id="PF13378">
    <property type="entry name" value="MR_MLE_C"/>
    <property type="match status" value="1"/>
</dbReference>
<dbReference type="SMART" id="SM00922">
    <property type="entry name" value="MR_MLE"/>
    <property type="match status" value="1"/>
</dbReference>